<feature type="compositionally biased region" description="Polar residues" evidence="1">
    <location>
        <begin position="1"/>
        <end position="15"/>
    </location>
</feature>
<evidence type="ECO:0000256" key="1">
    <source>
        <dbReference type="SAM" id="MobiDB-lite"/>
    </source>
</evidence>
<evidence type="ECO:0000313" key="2">
    <source>
        <dbReference type="EMBL" id="MET4759188.1"/>
    </source>
</evidence>
<proteinExistence type="predicted"/>
<reference evidence="2 3" key="1">
    <citation type="submission" date="2024-06" db="EMBL/GenBank/DDBJ databases">
        <title>Genomic Encyclopedia of Type Strains, Phase V (KMG-V): Genome sequencing to study the core and pangenomes of soil and plant-associated prokaryotes.</title>
        <authorList>
            <person name="Whitman W."/>
        </authorList>
    </citation>
    <scope>NUCLEOTIDE SEQUENCE [LARGE SCALE GENOMIC DNA]</scope>
    <source>
        <strain evidence="2 3">NE40</strain>
    </source>
</reference>
<sequence length="466" mass="52170">MSSIGRTDKSGNQPLSKDKHSPQPEESKEGNHVGKMIRKFEQQAPSVSREKHPATSESTSLANKKVTKRKNVEPKIKPPVPPKPSNVPPARRPILKHGGFNGPHLPFVARIKPFYSEHSVRFNPEVSYIPPADHQLKLENVELELKADTGTIQKERASGLKATLIAQSDQASGDTALPMSPEKNPLQPFYSTPKSHPVYQVPKPHSVYQAPKSHPVYQVPKPHPVYQAPKSHPVYQVPKPHPVYQAPKSHPVYQVPKSSPAEADGSPHYATPKPPVPVPPPVDNDHSEIEHSDHEAPYLISEITDNPLYASIEDLREAELETTNPLYEPATETNAPDLPARTRLLPIKTSQQFERAARRLKTLIEKDLEALGKDIQTKPNTRALLKSQRRARKALENLQTRNNDLGSLLNQLKGLSPDSDKKHIHKLRKDLKNINAQLLPIVKYAYGGSNVDKWLIKIPDRLPRDW</sequence>
<feature type="compositionally biased region" description="Pro residues" evidence="1">
    <location>
        <begin position="272"/>
        <end position="282"/>
    </location>
</feature>
<gene>
    <name evidence="2" type="ORF">V5J35_004380</name>
</gene>
<dbReference type="Proteomes" id="UP001549366">
    <property type="component" value="Unassembled WGS sequence"/>
</dbReference>
<name>A0ABV2SN54_9GAMM</name>
<dbReference type="RefSeq" id="WP_354009202.1">
    <property type="nucleotide sequence ID" value="NZ_JBEWTA010000001.1"/>
</dbReference>
<feature type="region of interest" description="Disordered" evidence="1">
    <location>
        <begin position="171"/>
        <end position="289"/>
    </location>
</feature>
<comment type="caution">
    <text evidence="2">The sequence shown here is derived from an EMBL/GenBank/DDBJ whole genome shotgun (WGS) entry which is preliminary data.</text>
</comment>
<evidence type="ECO:0000313" key="3">
    <source>
        <dbReference type="Proteomes" id="UP001549366"/>
    </source>
</evidence>
<feature type="region of interest" description="Disordered" evidence="1">
    <location>
        <begin position="1"/>
        <end position="102"/>
    </location>
</feature>
<feature type="compositionally biased region" description="Pro residues" evidence="1">
    <location>
        <begin position="77"/>
        <end position="91"/>
    </location>
</feature>
<organism evidence="2 3">
    <name type="scientific">Endozoicomonas lisbonensis</name>
    <dbReference type="NCBI Taxonomy" id="3120522"/>
    <lineage>
        <taxon>Bacteria</taxon>
        <taxon>Pseudomonadati</taxon>
        <taxon>Pseudomonadota</taxon>
        <taxon>Gammaproteobacteria</taxon>
        <taxon>Oceanospirillales</taxon>
        <taxon>Endozoicomonadaceae</taxon>
        <taxon>Endozoicomonas</taxon>
    </lineage>
</organism>
<accession>A0ABV2SN54</accession>
<keyword evidence="3" id="KW-1185">Reference proteome</keyword>
<dbReference type="EMBL" id="JBEWTB010000002">
    <property type="protein sequence ID" value="MET4759188.1"/>
    <property type="molecule type" value="Genomic_DNA"/>
</dbReference>
<feature type="compositionally biased region" description="Basic and acidic residues" evidence="1">
    <location>
        <begin position="16"/>
        <end position="32"/>
    </location>
</feature>
<protein>
    <submittedName>
        <fullName evidence="2">Uncharacterized protein</fullName>
    </submittedName>
</protein>